<reference evidence="1" key="1">
    <citation type="submission" date="2020-03" db="EMBL/GenBank/DDBJ databases">
        <title>The deep terrestrial virosphere.</title>
        <authorList>
            <person name="Holmfeldt K."/>
            <person name="Nilsson E."/>
            <person name="Simone D."/>
            <person name="Lopez-Fernandez M."/>
            <person name="Wu X."/>
            <person name="de Brujin I."/>
            <person name="Lundin D."/>
            <person name="Andersson A."/>
            <person name="Bertilsson S."/>
            <person name="Dopson M."/>
        </authorList>
    </citation>
    <scope>NUCLEOTIDE SEQUENCE</scope>
    <source>
        <strain evidence="4">MM415A00131</strain>
        <strain evidence="2">MM415B00138</strain>
        <strain evidence="1">TM448A01279</strain>
        <strain evidence="3">TM448B00456</strain>
    </source>
</reference>
<evidence type="ECO:0000313" key="3">
    <source>
        <dbReference type="EMBL" id="QJH95533.1"/>
    </source>
</evidence>
<dbReference type="EMBL" id="MT145193">
    <property type="protein sequence ID" value="QJI05016.1"/>
    <property type="molecule type" value="Genomic_DNA"/>
</dbReference>
<dbReference type="EMBL" id="MT144127">
    <property type="protein sequence ID" value="QJA49263.1"/>
    <property type="molecule type" value="Genomic_DNA"/>
</dbReference>
<proteinExistence type="predicted"/>
<organism evidence="1">
    <name type="scientific">viral metagenome</name>
    <dbReference type="NCBI Taxonomy" id="1070528"/>
    <lineage>
        <taxon>unclassified sequences</taxon>
        <taxon>metagenomes</taxon>
        <taxon>organismal metagenomes</taxon>
    </lineage>
</organism>
<sequence length="93" mass="10828">MKQKIITYSLLISLLLALSSYAFKGLVIDCIAENKGEIKVLKEKKVDNNTLQMMIESQGKMIQLQIEQQKKDSDRMWQEIKDIRKEKQIKVGE</sequence>
<accession>A0A6H1ZMV4</accession>
<evidence type="ECO:0000313" key="2">
    <source>
        <dbReference type="EMBL" id="QJA67957.1"/>
    </source>
</evidence>
<evidence type="ECO:0000313" key="1">
    <source>
        <dbReference type="EMBL" id="QJA49263.1"/>
    </source>
</evidence>
<dbReference type="EMBL" id="MT144622">
    <property type="protein sequence ID" value="QJH95533.1"/>
    <property type="molecule type" value="Genomic_DNA"/>
</dbReference>
<dbReference type="AlphaFoldDB" id="A0A6H1ZMV4"/>
<dbReference type="EMBL" id="MT141578">
    <property type="protein sequence ID" value="QJA67957.1"/>
    <property type="molecule type" value="Genomic_DNA"/>
</dbReference>
<gene>
    <name evidence="4" type="ORF">MM415A00131_0034</name>
    <name evidence="2" type="ORF">MM415B00138_0007</name>
    <name evidence="1" type="ORF">TM448A01279_0016</name>
    <name evidence="3" type="ORF">TM448B00456_0014</name>
</gene>
<protein>
    <submittedName>
        <fullName evidence="1">Uncharacterized protein</fullName>
    </submittedName>
</protein>
<evidence type="ECO:0000313" key="4">
    <source>
        <dbReference type="EMBL" id="QJI05016.1"/>
    </source>
</evidence>
<name>A0A6H1ZMV4_9ZZZZ</name>